<gene>
    <name evidence="2" type="ordered locus">TC41_2404</name>
</gene>
<feature type="signal peptide" evidence="1">
    <location>
        <begin position="1"/>
        <end position="22"/>
    </location>
</feature>
<organism evidence="2 3">
    <name type="scientific">Alicyclobacillus acidocaldarius (strain Tc-4-1)</name>
    <name type="common">Bacillus acidocaldarius</name>
    <dbReference type="NCBI Taxonomy" id="1048834"/>
    <lineage>
        <taxon>Bacteria</taxon>
        <taxon>Bacillati</taxon>
        <taxon>Bacillota</taxon>
        <taxon>Bacilli</taxon>
        <taxon>Bacillales</taxon>
        <taxon>Alicyclobacillaceae</taxon>
        <taxon>Alicyclobacillus</taxon>
    </lineage>
</organism>
<evidence type="ECO:0000313" key="3">
    <source>
        <dbReference type="Proteomes" id="UP000000292"/>
    </source>
</evidence>
<dbReference type="HOGENOM" id="CLU_1727498_0_0_9"/>
<evidence type="ECO:0008006" key="4">
    <source>
        <dbReference type="Google" id="ProtNLM"/>
    </source>
</evidence>
<proteinExistence type="predicted"/>
<dbReference type="Proteomes" id="UP000000292">
    <property type="component" value="Chromosome"/>
</dbReference>
<reference evidence="3" key="2">
    <citation type="submission" date="2011-06" db="EMBL/GenBank/DDBJ databases">
        <title>The complete genome sequence of Alicyclobacillus acidocaldarius sp. Tc-4-1.</title>
        <authorList>
            <person name="Chen Y."/>
            <person name="He Y."/>
            <person name="Dong Z."/>
            <person name="Hu S."/>
        </authorList>
    </citation>
    <scope>NUCLEOTIDE SEQUENCE [LARGE SCALE GENOMIC DNA]</scope>
    <source>
        <strain evidence="3">Tc-4-1</strain>
    </source>
</reference>
<sequence>MILGLILTFTSLIHVRSILVTAAENGARVAAITGDASAAEQAVEDTLQASGLPLTYNGQTLWSVSSTEVSADVSTPEAQVTVQYDAPFLFPDLLAAIGAPNSFPATIPMSVTASDVNEAYFTSS</sequence>
<dbReference type="EMBL" id="CP002902">
    <property type="protein sequence ID" value="AEJ44304.1"/>
    <property type="molecule type" value="Genomic_DNA"/>
</dbReference>
<dbReference type="PATRIC" id="fig|1048834.4.peg.2273"/>
<evidence type="ECO:0000256" key="1">
    <source>
        <dbReference type="SAM" id="SignalP"/>
    </source>
</evidence>
<evidence type="ECO:0000313" key="2">
    <source>
        <dbReference type="EMBL" id="AEJ44304.1"/>
    </source>
</evidence>
<accession>F8IGM4</accession>
<keyword evidence="1" id="KW-0732">Signal</keyword>
<dbReference type="AlphaFoldDB" id="F8IGM4"/>
<dbReference type="STRING" id="1048834.TC41_2404"/>
<feature type="chain" id="PRO_5003378513" description="TadE family protein" evidence="1">
    <location>
        <begin position="23"/>
        <end position="124"/>
    </location>
</feature>
<dbReference type="KEGG" id="aad:TC41_2404"/>
<reference evidence="2 3" key="1">
    <citation type="journal article" date="2011" name="J. Bacteriol.">
        <title>Complete Genome Sequence of Alicyclobacillus acidocaldarius Strain Tc-4-1.</title>
        <authorList>
            <person name="Chen Y."/>
            <person name="He Y."/>
            <person name="Zhang B."/>
            <person name="Yang J."/>
            <person name="Li W."/>
            <person name="Dong Z."/>
            <person name="Hu S."/>
        </authorList>
    </citation>
    <scope>NUCLEOTIDE SEQUENCE [LARGE SCALE GENOMIC DNA]</scope>
    <source>
        <strain evidence="2 3">Tc-4-1</strain>
    </source>
</reference>
<protein>
    <recommendedName>
        <fullName evidence="4">TadE family protein</fullName>
    </recommendedName>
</protein>
<name>F8IGM4_ALIAT</name>